<dbReference type="GO" id="GO:0030245">
    <property type="term" value="P:cellulose catabolic process"/>
    <property type="evidence" value="ECO:0007669"/>
    <property type="project" value="UniProtKB-KW"/>
</dbReference>
<evidence type="ECO:0000256" key="17">
    <source>
        <dbReference type="SAM" id="Phobius"/>
    </source>
</evidence>
<dbReference type="InterPro" id="IPR027640">
    <property type="entry name" value="Kinesin-like_fam"/>
</dbReference>
<dbReference type="GO" id="GO:1903338">
    <property type="term" value="P:regulation of cell wall organization or biogenesis"/>
    <property type="evidence" value="ECO:0007669"/>
    <property type="project" value="UniProtKB-ARBA"/>
</dbReference>
<feature type="domain" description="Kinesin motor" evidence="18">
    <location>
        <begin position="173"/>
        <end position="495"/>
    </location>
</feature>
<comment type="similarity">
    <text evidence="3">Belongs to the glycosyl hydrolase 9 (cellulase E) family.</text>
</comment>
<dbReference type="InterPro" id="IPR029044">
    <property type="entry name" value="Nucleotide-diphossugar_trans"/>
</dbReference>
<dbReference type="PANTHER" id="PTHR47971">
    <property type="entry name" value="KINESIN-RELATED PROTEIN 6"/>
    <property type="match status" value="1"/>
</dbReference>
<dbReference type="CDD" id="cd01367">
    <property type="entry name" value="KISc_KIF2_like"/>
    <property type="match status" value="1"/>
</dbReference>
<dbReference type="InterPro" id="IPR027417">
    <property type="entry name" value="P-loop_NTPase"/>
</dbReference>
<evidence type="ECO:0000256" key="13">
    <source>
        <dbReference type="ARBA" id="ARBA00023326"/>
    </source>
</evidence>
<dbReference type="SUPFAM" id="SSF52540">
    <property type="entry name" value="P-loop containing nucleoside triphosphate hydrolases"/>
    <property type="match status" value="1"/>
</dbReference>
<dbReference type="InterPro" id="IPR019821">
    <property type="entry name" value="Kinesin_motor_CS"/>
</dbReference>
<reference evidence="19 20" key="1">
    <citation type="journal article" date="2024" name="Nat. Commun.">
        <title>Phylogenomics reveals the evolutionary origins of lichenization in chlorophyte algae.</title>
        <authorList>
            <person name="Puginier C."/>
            <person name="Libourel C."/>
            <person name="Otte J."/>
            <person name="Skaloud P."/>
            <person name="Haon M."/>
            <person name="Grisel S."/>
            <person name="Petersen M."/>
            <person name="Berrin J.G."/>
            <person name="Delaux P.M."/>
            <person name="Dal Grande F."/>
            <person name="Keller J."/>
        </authorList>
    </citation>
    <scope>NUCLEOTIDE SEQUENCE [LARGE SCALE GENOMIC DNA]</scope>
    <source>
        <strain evidence="19 20">SAG 245.80</strain>
    </source>
</reference>
<feature type="region of interest" description="Disordered" evidence="16">
    <location>
        <begin position="1291"/>
        <end position="1315"/>
    </location>
</feature>
<dbReference type="Pfam" id="PF13632">
    <property type="entry name" value="Glyco_trans_2_3"/>
    <property type="match status" value="1"/>
</dbReference>
<keyword evidence="17" id="KW-0812">Transmembrane</keyword>
<dbReference type="InterPro" id="IPR036961">
    <property type="entry name" value="Kinesin_motor_dom_sf"/>
</dbReference>
<feature type="binding site" evidence="15">
    <location>
        <begin position="264"/>
        <end position="271"/>
    </location>
    <ligand>
        <name>ATP</name>
        <dbReference type="ChEBI" id="CHEBI:30616"/>
    </ligand>
</feature>
<keyword evidence="10 15" id="KW-0505">Motor protein</keyword>
<organism evidence="19 20">
    <name type="scientific">Elliptochloris bilobata</name>
    <dbReference type="NCBI Taxonomy" id="381761"/>
    <lineage>
        <taxon>Eukaryota</taxon>
        <taxon>Viridiplantae</taxon>
        <taxon>Chlorophyta</taxon>
        <taxon>core chlorophytes</taxon>
        <taxon>Trebouxiophyceae</taxon>
        <taxon>Trebouxiophyceae incertae sedis</taxon>
        <taxon>Elliptochloris clade</taxon>
        <taxon>Elliptochloris</taxon>
    </lineage>
</organism>
<accession>A0AAW1QIL4</accession>
<evidence type="ECO:0000256" key="9">
    <source>
        <dbReference type="ARBA" id="ARBA00023001"/>
    </source>
</evidence>
<keyword evidence="20" id="KW-1185">Reference proteome</keyword>
<feature type="compositionally biased region" description="Pro residues" evidence="16">
    <location>
        <begin position="568"/>
        <end position="580"/>
    </location>
</feature>
<evidence type="ECO:0000313" key="19">
    <source>
        <dbReference type="EMBL" id="KAK9821120.1"/>
    </source>
</evidence>
<dbReference type="GO" id="GO:0005874">
    <property type="term" value="C:microtubule"/>
    <property type="evidence" value="ECO:0007669"/>
    <property type="project" value="UniProtKB-KW"/>
</dbReference>
<dbReference type="Gene3D" id="3.90.550.10">
    <property type="entry name" value="Spore Coat Polysaccharide Biosynthesis Protein SpsA, Chain A"/>
    <property type="match status" value="1"/>
</dbReference>
<dbReference type="GO" id="GO:0005524">
    <property type="term" value="F:ATP binding"/>
    <property type="evidence" value="ECO:0007669"/>
    <property type="project" value="UniProtKB-UniRule"/>
</dbReference>
<dbReference type="Gene3D" id="3.40.850.10">
    <property type="entry name" value="Kinesin motor domain"/>
    <property type="match status" value="1"/>
</dbReference>
<evidence type="ECO:0000256" key="12">
    <source>
        <dbReference type="ARBA" id="ARBA00023277"/>
    </source>
</evidence>
<evidence type="ECO:0000256" key="16">
    <source>
        <dbReference type="SAM" id="MobiDB-lite"/>
    </source>
</evidence>
<feature type="region of interest" description="Disordered" evidence="16">
    <location>
        <begin position="120"/>
        <end position="146"/>
    </location>
</feature>
<evidence type="ECO:0000256" key="2">
    <source>
        <dbReference type="ARBA" id="ARBA00004245"/>
    </source>
</evidence>
<dbReference type="Gene3D" id="1.50.10.10">
    <property type="match status" value="1"/>
</dbReference>
<dbReference type="GO" id="GO:0007018">
    <property type="term" value="P:microtubule-based movement"/>
    <property type="evidence" value="ECO:0007669"/>
    <property type="project" value="InterPro"/>
</dbReference>
<evidence type="ECO:0000313" key="20">
    <source>
        <dbReference type="Proteomes" id="UP001445335"/>
    </source>
</evidence>
<keyword evidence="17" id="KW-1133">Transmembrane helix</keyword>
<feature type="compositionally biased region" description="Polar residues" evidence="16">
    <location>
        <begin position="620"/>
        <end position="633"/>
    </location>
</feature>
<dbReference type="EMBL" id="JALJOU010000107">
    <property type="protein sequence ID" value="KAK9821120.1"/>
    <property type="molecule type" value="Genomic_DNA"/>
</dbReference>
<feature type="compositionally biased region" description="Basic and acidic residues" evidence="16">
    <location>
        <begin position="644"/>
        <end position="655"/>
    </location>
</feature>
<evidence type="ECO:0000256" key="14">
    <source>
        <dbReference type="ARBA" id="ARBA00061030"/>
    </source>
</evidence>
<dbReference type="InterPro" id="IPR001701">
    <property type="entry name" value="Glyco_hydro_9"/>
</dbReference>
<dbReference type="Proteomes" id="UP001445335">
    <property type="component" value="Unassembled WGS sequence"/>
</dbReference>
<feature type="transmembrane region" description="Helical" evidence="17">
    <location>
        <begin position="821"/>
        <end position="837"/>
    </location>
</feature>
<comment type="subcellular location">
    <subcellularLocation>
        <location evidence="2">Cytoplasm</location>
        <location evidence="2">Cytoskeleton</location>
    </subcellularLocation>
</comment>
<dbReference type="SUPFAM" id="SSF53448">
    <property type="entry name" value="Nucleotide-diphospho-sugar transferases"/>
    <property type="match status" value="1"/>
</dbReference>
<protein>
    <recommendedName>
        <fullName evidence="4">cellulase</fullName>
        <ecNumber evidence="4">3.2.1.4</ecNumber>
    </recommendedName>
</protein>
<dbReference type="EC" id="3.2.1.4" evidence="4"/>
<dbReference type="SMART" id="SM00129">
    <property type="entry name" value="KISc"/>
    <property type="match status" value="1"/>
</dbReference>
<feature type="transmembrane region" description="Helical" evidence="17">
    <location>
        <begin position="1456"/>
        <end position="1475"/>
    </location>
</feature>
<dbReference type="SUPFAM" id="SSF48208">
    <property type="entry name" value="Six-hairpin glycosidases"/>
    <property type="match status" value="1"/>
</dbReference>
<keyword evidence="9" id="KW-0136">Cellulose degradation</keyword>
<evidence type="ECO:0000256" key="4">
    <source>
        <dbReference type="ARBA" id="ARBA00012601"/>
    </source>
</evidence>
<name>A0AAW1QIL4_9CHLO</name>
<dbReference type="FunFam" id="3.40.850.10:FF:000012">
    <property type="entry name" value="Kinesin-like protein"/>
    <property type="match status" value="1"/>
</dbReference>
<comment type="caution">
    <text evidence="19">The sequence shown here is derived from an EMBL/GenBank/DDBJ whole genome shotgun (WGS) entry which is preliminary data.</text>
</comment>
<proteinExistence type="inferred from homology"/>
<gene>
    <name evidence="19" type="ORF">WJX81_000795</name>
</gene>
<dbReference type="GO" id="GO:0003777">
    <property type="term" value="F:microtubule motor activity"/>
    <property type="evidence" value="ECO:0007669"/>
    <property type="project" value="InterPro"/>
</dbReference>
<dbReference type="Pfam" id="PF00225">
    <property type="entry name" value="Kinesin"/>
    <property type="match status" value="1"/>
</dbReference>
<keyword evidence="13" id="KW-0624">Polysaccharide degradation</keyword>
<evidence type="ECO:0000256" key="3">
    <source>
        <dbReference type="ARBA" id="ARBA00007072"/>
    </source>
</evidence>
<evidence type="ECO:0000259" key="18">
    <source>
        <dbReference type="PROSITE" id="PS50067"/>
    </source>
</evidence>
<dbReference type="GO" id="GO:0007019">
    <property type="term" value="P:microtubule depolymerization"/>
    <property type="evidence" value="ECO:0007669"/>
    <property type="project" value="TreeGrafter"/>
</dbReference>
<feature type="compositionally biased region" description="Low complexity" evidence="16">
    <location>
        <begin position="595"/>
        <end position="607"/>
    </location>
</feature>
<evidence type="ECO:0000256" key="8">
    <source>
        <dbReference type="ARBA" id="ARBA00022840"/>
    </source>
</evidence>
<dbReference type="PANTHER" id="PTHR47971:SF8">
    <property type="entry name" value="KINESIN-LIKE PROTEIN"/>
    <property type="match status" value="1"/>
</dbReference>
<feature type="transmembrane region" description="Helical" evidence="17">
    <location>
        <begin position="1427"/>
        <end position="1449"/>
    </location>
</feature>
<comment type="catalytic activity">
    <reaction evidence="1">
        <text>Endohydrolysis of (1-&gt;4)-beta-D-glucosidic linkages in cellulose, lichenin and cereal beta-D-glucans.</text>
        <dbReference type="EC" id="3.2.1.4"/>
    </reaction>
</comment>
<dbReference type="InterPro" id="IPR001173">
    <property type="entry name" value="Glyco_trans_2-like"/>
</dbReference>
<keyword evidence="5" id="KW-0963">Cytoplasm</keyword>
<feature type="region of interest" description="Disordered" evidence="16">
    <location>
        <begin position="530"/>
        <end position="666"/>
    </location>
</feature>
<feature type="transmembrane region" description="Helical" evidence="17">
    <location>
        <begin position="849"/>
        <end position="871"/>
    </location>
</feature>
<keyword evidence="12" id="KW-0119">Carbohydrate metabolism</keyword>
<dbReference type="PRINTS" id="PR00380">
    <property type="entry name" value="KINESINHEAVY"/>
</dbReference>
<feature type="transmembrane region" description="Helical" evidence="17">
    <location>
        <begin position="1487"/>
        <end position="1513"/>
    </location>
</feature>
<evidence type="ECO:0000256" key="5">
    <source>
        <dbReference type="ARBA" id="ARBA00022490"/>
    </source>
</evidence>
<sequence>MPVSLVEYLLCENGLQHHAPAFANLSEESFRGLLMQDYGKYGVVAMQDKQKLFRLIRKLSAAEPAVSPPRKSMPSSAVLQAVCASSLEASRLRAQALDGDAALLDLEDADVDFFSQAQAQEAAPSGYSHQQAGAGGEGRAHAQSWSGAEAPAYAQTGFRSAAAEFVERSDPPKIRVVVRKRPLNQKEVERGEEDAVEVDMADARLVVNEPRSKVDLTRYVERHAFSFDDALDAAVSNDAVYRSTVQPLVATIFKAGKATCFAYGQTGSGKTYTMQPLPLRAAADMFALLADPQFADLSLWVSCFEIYGGKLYDLLNGRARLEMREDGRKRVCIVGLKEVEVSRVTTIQQLVDHSNAARSTGSTGANADSSRSHSIMQFALKRRGEGEVGRQVGKISFIDLAGSERGADTCDNDRQTRLEGAEINKSLLALKECIRALDSVARHVPFRGSKLTEVLRDSFVGEQARTVMIANVSPSSACCEHTLNTLRYADRVKELRKERGARLPGSVTPGPIGESGSAYQFPVLPELPPAPPLARPIAPSTDPRVQPFGTATGCSVSPMRSGRAPSPLRAPSPNPGPPSPGQAGQGLRAPPSPPQALQSLAQGLQAPRDGRRSPAPGSRSPLQRSSELRQTASPPRARAGLRRSMADDVGWRRSGSDAGGRPTYYDDAGEEAGALLYERDELMERILEEEDALIAAHRSQIEDTMAIVRQEMNLLGEVDQPGSAIDVYVDRLGAILARKAAGIAALQRRLDAVCWGALRHSTVVAGLISGKSRFAEEAQQPQATPLLCKAPPEASWPITPAARRGLRPGALPPSAWDARGIAAYTAFLTAAGAYFWLRAEGVRAMGLYAWYGALVLAGEALGACSVALYGLCIIRRALPPPAHDLQRATEAAADQPFHVQVLVPCYTEALDIVAESVWAAHVAQVPAGCAKTVWLLDDGKDADKAAWVAGLGAGDAVRYLAGRKRPKDEVNGKAGNLNHALRKIHPRGLTIAPGEVVAVFDCDQVCDADFFMRTLPLLRESPSIALVLTPQRFGNVAEEADVFNHSNRHFWEVLIPGLAAWGMAVCTGSNLVLRASALMEVGGFPGRTITEDYALGMELNKAGYGLRYLPAYLATGEAPEEGAIFRQRSRWCKGHMQAFLSRDCPLLQHALPARLRLLFAAGTLSYAAAAVTTPLFAAVPVVAVTAGVFPLALTPRLVAAAVPYFLAQHAVVYHCGSWSLLRALWFGAVATHVLWFTYAKAVWNTSLWAAGLKHKGRFKTTIKTGVLTGTPRAAGTPRGFGGAVEPLSYVPSAERTPAPGTPTQAHESPAAAGAKATFERHLLQHRFSAVWAAAVAASGAPPPVATRSLPVSPRCAQPPPSPVRSLGGSVSRTSSIAMPELQKQLTEGVRPGWNLELAAAASSSSSQAASFAGLVVRNISCGTLRDLWAPLLVLLLSAGAAVCGAWRLAWQGQRSAALAASVLWAVHNCIGPYLLAHYTWVGRGRSLARAAAVAAALTLAILAAALACLVALAPATYDYGQVLHYSYEFYEAQRSGALPPGSGPAWRGDSALSDTAPSGTPLVGGWYDAGDHLKTSFSIGIAASLMAWGILEFPQGHERAGATGRAHASLRWAADYLMACHTAPNEFVGQVGDMEEDHGFWGRPEDMLAADLRRPAFVVNATHPGSDLAAQAAAALAAVSRVFAAEDPGYAARALGHARQLYAFASAHRGSFAASVPAMGAVYPSPAYRDDLAWAAGWLYAATREADFLRDAHAALAESRREEPERWTYFASNWANMLWNAQMLLARVSGDAAAAASVRDYLERWREGRVVRYTRRGLAYADDWGTLRNAANSALLALVYARHTPDSAPALECWAQSQLRYMLGDGRRSFVVGYGRRPPARPHHRAASCAAPPAPCNFSALHTRAPNPHVLRGALVGGPHPDDSFADERSEYAKSEVGIEYSAGFTAALAGAAQSQGCAVSTW</sequence>
<evidence type="ECO:0000256" key="10">
    <source>
        <dbReference type="ARBA" id="ARBA00023175"/>
    </source>
</evidence>
<dbReference type="PROSITE" id="PS00411">
    <property type="entry name" value="KINESIN_MOTOR_1"/>
    <property type="match status" value="1"/>
</dbReference>
<feature type="transmembrane region" description="Helical" evidence="17">
    <location>
        <begin position="1157"/>
        <end position="1182"/>
    </location>
</feature>
<feature type="transmembrane region" description="Helical" evidence="17">
    <location>
        <begin position="1219"/>
        <end position="1238"/>
    </location>
</feature>
<keyword evidence="11" id="KW-0206">Cytoskeleton</keyword>
<dbReference type="Pfam" id="PF00759">
    <property type="entry name" value="Glyco_hydro_9"/>
    <property type="match status" value="1"/>
</dbReference>
<feature type="transmembrane region" description="Helical" evidence="17">
    <location>
        <begin position="1188"/>
        <end position="1207"/>
    </location>
</feature>
<evidence type="ECO:0000256" key="6">
    <source>
        <dbReference type="ARBA" id="ARBA00022701"/>
    </source>
</evidence>
<keyword evidence="7 15" id="KW-0547">Nucleotide-binding</keyword>
<dbReference type="GO" id="GO:0008017">
    <property type="term" value="F:microtubule binding"/>
    <property type="evidence" value="ECO:0007669"/>
    <property type="project" value="InterPro"/>
</dbReference>
<evidence type="ECO:0000256" key="15">
    <source>
        <dbReference type="PROSITE-ProRule" id="PRU00283"/>
    </source>
</evidence>
<keyword evidence="6" id="KW-0493">Microtubule</keyword>
<dbReference type="InterPro" id="IPR001752">
    <property type="entry name" value="Kinesin_motor_dom"/>
</dbReference>
<keyword evidence="17" id="KW-0472">Membrane</keyword>
<dbReference type="PROSITE" id="PS50067">
    <property type="entry name" value="KINESIN_MOTOR_2"/>
    <property type="match status" value="1"/>
</dbReference>
<comment type="similarity">
    <text evidence="14">Belongs to the TRAFAC class myosin-kinesin ATPase superfamily. Kinesin family. KIN-13 subfamily.</text>
</comment>
<dbReference type="InterPro" id="IPR012341">
    <property type="entry name" value="6hp_glycosidase-like_sf"/>
</dbReference>
<dbReference type="GO" id="GO:0008810">
    <property type="term" value="F:cellulase activity"/>
    <property type="evidence" value="ECO:0007669"/>
    <property type="project" value="UniProtKB-EC"/>
</dbReference>
<keyword evidence="8 15" id="KW-0067">ATP-binding</keyword>
<evidence type="ECO:0000256" key="1">
    <source>
        <dbReference type="ARBA" id="ARBA00000966"/>
    </source>
</evidence>
<evidence type="ECO:0000256" key="11">
    <source>
        <dbReference type="ARBA" id="ARBA00023212"/>
    </source>
</evidence>
<dbReference type="InterPro" id="IPR008928">
    <property type="entry name" value="6-hairpin_glycosidase_sf"/>
</dbReference>
<feature type="region of interest" description="Disordered" evidence="16">
    <location>
        <begin position="1342"/>
        <end position="1369"/>
    </location>
</feature>
<evidence type="ECO:0000256" key="7">
    <source>
        <dbReference type="ARBA" id="ARBA00022741"/>
    </source>
</evidence>